<comment type="caution">
    <text evidence="1">The sequence shown here is derived from an EMBL/GenBank/DDBJ whole genome shotgun (WGS) entry which is preliminary data.</text>
</comment>
<evidence type="ECO:0000313" key="2">
    <source>
        <dbReference type="Proteomes" id="UP000887013"/>
    </source>
</evidence>
<protein>
    <submittedName>
        <fullName evidence="1">Uncharacterized protein</fullName>
    </submittedName>
</protein>
<accession>A0A8X6PJ48</accession>
<reference evidence="1" key="1">
    <citation type="submission" date="2020-08" db="EMBL/GenBank/DDBJ databases">
        <title>Multicomponent nature underlies the extraordinary mechanical properties of spider dragline silk.</title>
        <authorList>
            <person name="Kono N."/>
            <person name="Nakamura H."/>
            <person name="Mori M."/>
            <person name="Yoshida Y."/>
            <person name="Ohtoshi R."/>
            <person name="Malay A.D."/>
            <person name="Moran D.A.P."/>
            <person name="Tomita M."/>
            <person name="Numata K."/>
            <person name="Arakawa K."/>
        </authorList>
    </citation>
    <scope>NUCLEOTIDE SEQUENCE</scope>
</reference>
<proteinExistence type="predicted"/>
<name>A0A8X6PJ48_NEPPI</name>
<organism evidence="1 2">
    <name type="scientific">Nephila pilipes</name>
    <name type="common">Giant wood spider</name>
    <name type="synonym">Nephila maculata</name>
    <dbReference type="NCBI Taxonomy" id="299642"/>
    <lineage>
        <taxon>Eukaryota</taxon>
        <taxon>Metazoa</taxon>
        <taxon>Ecdysozoa</taxon>
        <taxon>Arthropoda</taxon>
        <taxon>Chelicerata</taxon>
        <taxon>Arachnida</taxon>
        <taxon>Araneae</taxon>
        <taxon>Araneomorphae</taxon>
        <taxon>Entelegynae</taxon>
        <taxon>Araneoidea</taxon>
        <taxon>Nephilidae</taxon>
        <taxon>Nephila</taxon>
    </lineage>
</organism>
<evidence type="ECO:0000313" key="1">
    <source>
        <dbReference type="EMBL" id="GFT73536.1"/>
    </source>
</evidence>
<keyword evidence="2" id="KW-1185">Reference proteome</keyword>
<dbReference type="AlphaFoldDB" id="A0A8X6PJ48"/>
<dbReference type="Proteomes" id="UP000887013">
    <property type="component" value="Unassembled WGS sequence"/>
</dbReference>
<sequence length="107" mass="12026">MSSETLPDRYRKIWLHLCGDEWRCSFSLSHCILSRSLAKIVFKFSETILLRGCCAAGLHCSDVALPFTAAEVACCNNSRVETLYFRNLSFVPLSFGSPESVSTYMMT</sequence>
<dbReference type="EMBL" id="BMAW01117115">
    <property type="protein sequence ID" value="GFT73536.1"/>
    <property type="molecule type" value="Genomic_DNA"/>
</dbReference>
<gene>
    <name evidence="1" type="ORF">NPIL_695981</name>
</gene>